<evidence type="ECO:0000313" key="9">
    <source>
        <dbReference type="Proteomes" id="UP001596135"/>
    </source>
</evidence>
<feature type="domain" description="EamA" evidence="7">
    <location>
        <begin position="150"/>
        <end position="280"/>
    </location>
</feature>
<evidence type="ECO:0000256" key="5">
    <source>
        <dbReference type="ARBA" id="ARBA00023136"/>
    </source>
</evidence>
<dbReference type="EMBL" id="JBHSRJ010000003">
    <property type="protein sequence ID" value="MFC6042528.1"/>
    <property type="molecule type" value="Genomic_DNA"/>
</dbReference>
<comment type="subcellular location">
    <subcellularLocation>
        <location evidence="1">Membrane</location>
        <topology evidence="1">Multi-pass membrane protein</topology>
    </subcellularLocation>
</comment>
<dbReference type="Proteomes" id="UP001596135">
    <property type="component" value="Unassembled WGS sequence"/>
</dbReference>
<feature type="transmembrane region" description="Helical" evidence="6">
    <location>
        <begin position="40"/>
        <end position="58"/>
    </location>
</feature>
<evidence type="ECO:0000256" key="6">
    <source>
        <dbReference type="SAM" id="Phobius"/>
    </source>
</evidence>
<gene>
    <name evidence="8" type="ORF">ACFPYL_05565</name>
</gene>
<dbReference type="Pfam" id="PF00892">
    <property type="entry name" value="EamA"/>
    <property type="match status" value="2"/>
</dbReference>
<evidence type="ECO:0000256" key="2">
    <source>
        <dbReference type="ARBA" id="ARBA00007362"/>
    </source>
</evidence>
<dbReference type="PANTHER" id="PTHR32322">
    <property type="entry name" value="INNER MEMBRANE TRANSPORTER"/>
    <property type="match status" value="1"/>
</dbReference>
<dbReference type="InterPro" id="IPR037185">
    <property type="entry name" value="EmrE-like"/>
</dbReference>
<protein>
    <submittedName>
        <fullName evidence="8">EamA family transporter</fullName>
    </submittedName>
</protein>
<comment type="similarity">
    <text evidence="2">Belongs to the EamA transporter family.</text>
</comment>
<evidence type="ECO:0000256" key="1">
    <source>
        <dbReference type="ARBA" id="ARBA00004141"/>
    </source>
</evidence>
<keyword evidence="5 6" id="KW-0472">Membrane</keyword>
<feature type="transmembrane region" description="Helical" evidence="6">
    <location>
        <begin position="267"/>
        <end position="286"/>
    </location>
</feature>
<dbReference type="SUPFAM" id="SSF103481">
    <property type="entry name" value="Multidrug resistance efflux transporter EmrE"/>
    <property type="match status" value="2"/>
</dbReference>
<evidence type="ECO:0000313" key="8">
    <source>
        <dbReference type="EMBL" id="MFC6042528.1"/>
    </source>
</evidence>
<feature type="transmembrane region" description="Helical" evidence="6">
    <location>
        <begin position="241"/>
        <end position="261"/>
    </location>
</feature>
<comment type="caution">
    <text evidence="8">The sequence shown here is derived from an EMBL/GenBank/DDBJ whole genome shotgun (WGS) entry which is preliminary data.</text>
</comment>
<organism evidence="8 9">
    <name type="scientific">Nocardioides hankookensis</name>
    <dbReference type="NCBI Taxonomy" id="443157"/>
    <lineage>
        <taxon>Bacteria</taxon>
        <taxon>Bacillati</taxon>
        <taxon>Actinomycetota</taxon>
        <taxon>Actinomycetes</taxon>
        <taxon>Propionibacteriales</taxon>
        <taxon>Nocardioidaceae</taxon>
        <taxon>Nocardioides</taxon>
    </lineage>
</organism>
<dbReference type="RefSeq" id="WP_379151413.1">
    <property type="nucleotide sequence ID" value="NZ_JBHSRJ010000003.1"/>
</dbReference>
<keyword evidence="4 6" id="KW-1133">Transmembrane helix</keyword>
<accession>A0ABW1LHA7</accession>
<dbReference type="InterPro" id="IPR050638">
    <property type="entry name" value="AA-Vitamin_Transporters"/>
</dbReference>
<evidence type="ECO:0000256" key="3">
    <source>
        <dbReference type="ARBA" id="ARBA00022692"/>
    </source>
</evidence>
<dbReference type="PANTHER" id="PTHR32322:SF2">
    <property type="entry name" value="EAMA DOMAIN-CONTAINING PROTEIN"/>
    <property type="match status" value="1"/>
</dbReference>
<feature type="transmembrane region" description="Helical" evidence="6">
    <location>
        <begin position="148"/>
        <end position="168"/>
    </location>
</feature>
<feature type="transmembrane region" description="Helical" evidence="6">
    <location>
        <begin position="96"/>
        <end position="116"/>
    </location>
</feature>
<keyword evidence="9" id="KW-1185">Reference proteome</keyword>
<sequence>METNLPLRGGGTLAVAALAPIAWGSGYYVTETFLPPDRPLFGALVRALPFGLVLLALRPRLPQGIWWWRALVLGTLNIGAFFVLIFIAAYRLPGGTAATLTATAPIVVMLVAWALIGERPRAAALAGAGVGAAGVALLVLRADFAVDPVGVAASFGAVTMSSVGFVLVKRWKPPVDMLTFTAWQLVAGGLVLLPVALVVEGAPPALSPSAIGGFLYLGLAGTVVAYVVWFRGLRRLPAGAVSLVGLLNPVSGTIIGVALAGESFGGSQALGLLLVLTGILAGQPAVTDRLRRSARDGDPDLVGLEVGVAVDDAEPVLADLAGLHGDLERLPADRAGRREVHPGAVLEALDREDRTLALGVDTGQLELLHRADLGGRGGEADLGLR</sequence>
<evidence type="ECO:0000259" key="7">
    <source>
        <dbReference type="Pfam" id="PF00892"/>
    </source>
</evidence>
<feature type="transmembrane region" description="Helical" evidence="6">
    <location>
        <begin position="180"/>
        <end position="199"/>
    </location>
</feature>
<feature type="transmembrane region" description="Helical" evidence="6">
    <location>
        <begin position="211"/>
        <end position="229"/>
    </location>
</feature>
<dbReference type="InterPro" id="IPR000620">
    <property type="entry name" value="EamA_dom"/>
</dbReference>
<proteinExistence type="inferred from homology"/>
<keyword evidence="3 6" id="KW-0812">Transmembrane</keyword>
<reference evidence="9" key="1">
    <citation type="journal article" date="2019" name="Int. J. Syst. Evol. Microbiol.">
        <title>The Global Catalogue of Microorganisms (GCM) 10K type strain sequencing project: providing services to taxonomists for standard genome sequencing and annotation.</title>
        <authorList>
            <consortium name="The Broad Institute Genomics Platform"/>
            <consortium name="The Broad Institute Genome Sequencing Center for Infectious Disease"/>
            <person name="Wu L."/>
            <person name="Ma J."/>
        </authorList>
    </citation>
    <scope>NUCLEOTIDE SEQUENCE [LARGE SCALE GENOMIC DNA]</scope>
    <source>
        <strain evidence="9">CCUG 54522</strain>
    </source>
</reference>
<name>A0ABW1LHA7_9ACTN</name>
<evidence type="ECO:0000256" key="4">
    <source>
        <dbReference type="ARBA" id="ARBA00022989"/>
    </source>
</evidence>
<feature type="transmembrane region" description="Helical" evidence="6">
    <location>
        <begin position="70"/>
        <end position="90"/>
    </location>
</feature>
<feature type="transmembrane region" description="Helical" evidence="6">
    <location>
        <begin position="123"/>
        <end position="142"/>
    </location>
</feature>
<feature type="domain" description="EamA" evidence="7">
    <location>
        <begin position="15"/>
        <end position="139"/>
    </location>
</feature>